<dbReference type="InParanoid" id="M4B2W3"/>
<reference evidence="2" key="1">
    <citation type="journal article" date="2010" name="Science">
        <title>Signatures of adaptation to obligate biotrophy in the Hyaloperonospora arabidopsidis genome.</title>
        <authorList>
            <person name="Baxter L."/>
            <person name="Tripathy S."/>
            <person name="Ishaque N."/>
            <person name="Boot N."/>
            <person name="Cabral A."/>
            <person name="Kemen E."/>
            <person name="Thines M."/>
            <person name="Ah-Fong A."/>
            <person name="Anderson R."/>
            <person name="Badejoko W."/>
            <person name="Bittner-Eddy P."/>
            <person name="Boore J.L."/>
            <person name="Chibucos M.C."/>
            <person name="Coates M."/>
            <person name="Dehal P."/>
            <person name="Delehaunty K."/>
            <person name="Dong S."/>
            <person name="Downton P."/>
            <person name="Dumas B."/>
            <person name="Fabro G."/>
            <person name="Fronick C."/>
            <person name="Fuerstenberg S.I."/>
            <person name="Fulton L."/>
            <person name="Gaulin E."/>
            <person name="Govers F."/>
            <person name="Hughes L."/>
            <person name="Humphray S."/>
            <person name="Jiang R.H."/>
            <person name="Judelson H."/>
            <person name="Kamoun S."/>
            <person name="Kyung K."/>
            <person name="Meijer H."/>
            <person name="Minx P."/>
            <person name="Morris P."/>
            <person name="Nelson J."/>
            <person name="Phuntumart V."/>
            <person name="Qutob D."/>
            <person name="Rehmany A."/>
            <person name="Rougon-Cardoso A."/>
            <person name="Ryden P."/>
            <person name="Torto-Alalibo T."/>
            <person name="Studholme D."/>
            <person name="Wang Y."/>
            <person name="Win J."/>
            <person name="Wood J."/>
            <person name="Clifton S.W."/>
            <person name="Rogers J."/>
            <person name="Van den Ackerveken G."/>
            <person name="Jones J.D."/>
            <person name="McDowell J.M."/>
            <person name="Beynon J."/>
            <person name="Tyler B.M."/>
        </authorList>
    </citation>
    <scope>NUCLEOTIDE SEQUENCE [LARGE SCALE GENOMIC DNA]</scope>
    <source>
        <strain evidence="2">Emoy2</strain>
    </source>
</reference>
<evidence type="ECO:0000313" key="1">
    <source>
        <dbReference type="EnsemblProtists" id="HpaP800611"/>
    </source>
</evidence>
<protein>
    <submittedName>
        <fullName evidence="1">Uncharacterized protein</fullName>
    </submittedName>
</protein>
<dbReference type="EnsemblProtists" id="HpaT800611">
    <property type="protein sequence ID" value="HpaP800611"/>
    <property type="gene ID" value="HpaG800611"/>
</dbReference>
<dbReference type="AlphaFoldDB" id="M4B2W3"/>
<reference evidence="1" key="2">
    <citation type="submission" date="2015-06" db="UniProtKB">
        <authorList>
            <consortium name="EnsemblProtists"/>
        </authorList>
    </citation>
    <scope>IDENTIFICATION</scope>
    <source>
        <strain evidence="1">Emoy2</strain>
    </source>
</reference>
<dbReference type="VEuPathDB" id="FungiDB:HpaG800611"/>
<name>M4B2W3_HYAAE</name>
<sequence>MVSRLASRRWIQSNVCVSCHGAEASPGKQKSVGDGRGLAETDIPVVRHNAERIRAARRTGIVLLRCCAVTLRLSVDGLEIVSKAPDELIGTPCYGLGPDKHIHTFTLSSLSPSSLLSKLSCPIIRSHQLLYLSLILVN</sequence>
<dbReference type="Proteomes" id="UP000011713">
    <property type="component" value="Unassembled WGS sequence"/>
</dbReference>
<accession>M4B2W3</accession>
<dbReference type="EMBL" id="JH598094">
    <property type="status" value="NOT_ANNOTATED_CDS"/>
    <property type="molecule type" value="Genomic_DNA"/>
</dbReference>
<organism evidence="1 2">
    <name type="scientific">Hyaloperonospora arabidopsidis (strain Emoy2)</name>
    <name type="common">Downy mildew agent</name>
    <name type="synonym">Peronospora arabidopsidis</name>
    <dbReference type="NCBI Taxonomy" id="559515"/>
    <lineage>
        <taxon>Eukaryota</taxon>
        <taxon>Sar</taxon>
        <taxon>Stramenopiles</taxon>
        <taxon>Oomycota</taxon>
        <taxon>Peronosporomycetes</taxon>
        <taxon>Peronosporales</taxon>
        <taxon>Peronosporaceae</taxon>
        <taxon>Hyaloperonospora</taxon>
    </lineage>
</organism>
<keyword evidence="2" id="KW-1185">Reference proteome</keyword>
<evidence type="ECO:0000313" key="2">
    <source>
        <dbReference type="Proteomes" id="UP000011713"/>
    </source>
</evidence>
<proteinExistence type="predicted"/>
<dbReference type="HOGENOM" id="CLU_1859102_0_0_1"/>